<dbReference type="EMBL" id="RDBE01000005">
    <property type="protein sequence ID" value="RLV50168.1"/>
    <property type="molecule type" value="Genomic_DNA"/>
</dbReference>
<proteinExistence type="predicted"/>
<sequence length="117" mass="12054">MLLGVANTTMPTPVLVAGGALCLLGGYLVGVVAGPDTPQRTTAVVSSFTAAGDRLCLKGEAVKDADGAEDGVLCGTWRRSAASSSTPVKGQEFRFVLVRGQDSDRKPATLIYGDVVR</sequence>
<keyword evidence="2" id="KW-1185">Reference proteome</keyword>
<dbReference type="Proteomes" id="UP000281708">
    <property type="component" value="Unassembled WGS sequence"/>
</dbReference>
<evidence type="ECO:0000313" key="2">
    <source>
        <dbReference type="Proteomes" id="UP000281708"/>
    </source>
</evidence>
<evidence type="ECO:0000313" key="1">
    <source>
        <dbReference type="EMBL" id="RLV50168.1"/>
    </source>
</evidence>
<gene>
    <name evidence="1" type="ORF">D9V37_05395</name>
</gene>
<protein>
    <submittedName>
        <fullName evidence="1">Uncharacterized protein</fullName>
    </submittedName>
</protein>
<comment type="caution">
    <text evidence="1">The sequence shown here is derived from an EMBL/GenBank/DDBJ whole genome shotgun (WGS) entry which is preliminary data.</text>
</comment>
<name>A0A3L8P712_9ACTN</name>
<accession>A0A3L8P712</accession>
<organism evidence="1 2">
    <name type="scientific">Nocardioides mangrovicus</name>
    <dbReference type="NCBI Taxonomy" id="2478913"/>
    <lineage>
        <taxon>Bacteria</taxon>
        <taxon>Bacillati</taxon>
        <taxon>Actinomycetota</taxon>
        <taxon>Actinomycetes</taxon>
        <taxon>Propionibacteriales</taxon>
        <taxon>Nocardioidaceae</taxon>
        <taxon>Nocardioides</taxon>
    </lineage>
</organism>
<dbReference type="AlphaFoldDB" id="A0A3L8P712"/>
<reference evidence="1 2" key="1">
    <citation type="submission" date="2018-10" db="EMBL/GenBank/DDBJ databases">
        <title>Marmoricola sp. 4Q3S-7 whole genome shotgun sequence.</title>
        <authorList>
            <person name="Li F."/>
        </authorList>
    </citation>
    <scope>NUCLEOTIDE SEQUENCE [LARGE SCALE GENOMIC DNA]</scope>
    <source>
        <strain evidence="1 2">4Q3S-7</strain>
    </source>
</reference>